<comment type="caution">
    <text evidence="1">The sequence shown here is derived from an EMBL/GenBank/DDBJ whole genome shotgun (WGS) entry which is preliminary data.</text>
</comment>
<organism evidence="1 2">
    <name type="scientific">Mycena albidolilacea</name>
    <dbReference type="NCBI Taxonomy" id="1033008"/>
    <lineage>
        <taxon>Eukaryota</taxon>
        <taxon>Fungi</taxon>
        <taxon>Dikarya</taxon>
        <taxon>Basidiomycota</taxon>
        <taxon>Agaricomycotina</taxon>
        <taxon>Agaricomycetes</taxon>
        <taxon>Agaricomycetidae</taxon>
        <taxon>Agaricales</taxon>
        <taxon>Marasmiineae</taxon>
        <taxon>Mycenaceae</taxon>
        <taxon>Mycena</taxon>
    </lineage>
</organism>
<feature type="non-terminal residue" evidence="1">
    <location>
        <position position="1"/>
    </location>
</feature>
<accession>A0AAD7ADW5</accession>
<sequence length="52" mass="6132">KFGFEFIRLLITDVVHTDPSQRQNMDDSVLQRFGEIVRGLSSWKLRTPRVNK</sequence>
<gene>
    <name evidence="1" type="ORF">DFH08DRAFT_635311</name>
</gene>
<keyword evidence="2" id="KW-1185">Reference proteome</keyword>
<evidence type="ECO:0000313" key="2">
    <source>
        <dbReference type="Proteomes" id="UP001218218"/>
    </source>
</evidence>
<name>A0AAD7ADW5_9AGAR</name>
<proteinExistence type="predicted"/>
<protein>
    <submittedName>
        <fullName evidence="1">Uncharacterized protein</fullName>
    </submittedName>
</protein>
<feature type="non-terminal residue" evidence="1">
    <location>
        <position position="52"/>
    </location>
</feature>
<dbReference type="EMBL" id="JARIHO010000009">
    <property type="protein sequence ID" value="KAJ7355948.1"/>
    <property type="molecule type" value="Genomic_DNA"/>
</dbReference>
<dbReference type="AlphaFoldDB" id="A0AAD7ADW5"/>
<dbReference type="Proteomes" id="UP001218218">
    <property type="component" value="Unassembled WGS sequence"/>
</dbReference>
<reference evidence="1" key="1">
    <citation type="submission" date="2023-03" db="EMBL/GenBank/DDBJ databases">
        <title>Massive genome expansion in bonnet fungi (Mycena s.s.) driven by repeated elements and novel gene families across ecological guilds.</title>
        <authorList>
            <consortium name="Lawrence Berkeley National Laboratory"/>
            <person name="Harder C.B."/>
            <person name="Miyauchi S."/>
            <person name="Viragh M."/>
            <person name="Kuo A."/>
            <person name="Thoen E."/>
            <person name="Andreopoulos B."/>
            <person name="Lu D."/>
            <person name="Skrede I."/>
            <person name="Drula E."/>
            <person name="Henrissat B."/>
            <person name="Morin E."/>
            <person name="Kohler A."/>
            <person name="Barry K."/>
            <person name="LaButti K."/>
            <person name="Morin E."/>
            <person name="Salamov A."/>
            <person name="Lipzen A."/>
            <person name="Mereny Z."/>
            <person name="Hegedus B."/>
            <person name="Baldrian P."/>
            <person name="Stursova M."/>
            <person name="Weitz H."/>
            <person name="Taylor A."/>
            <person name="Grigoriev I.V."/>
            <person name="Nagy L.G."/>
            <person name="Martin F."/>
            <person name="Kauserud H."/>
        </authorList>
    </citation>
    <scope>NUCLEOTIDE SEQUENCE</scope>
    <source>
        <strain evidence="1">CBHHK002</strain>
    </source>
</reference>
<evidence type="ECO:0000313" key="1">
    <source>
        <dbReference type="EMBL" id="KAJ7355948.1"/>
    </source>
</evidence>